<protein>
    <submittedName>
        <fullName evidence="1">Uncharacterized protein</fullName>
    </submittedName>
</protein>
<accession>A0A0P0RQN6</accession>
<gene>
    <name evidence="1" type="ORF">K788_00009405</name>
</gene>
<sequence length="42" mass="4893">MEHLQKAMMKPGWGHPYIAFGSVRFSSLMIQRLITTSDERQL</sequence>
<proteinExistence type="predicted"/>
<organism evidence="1 2">
    <name type="scientific">Paraburkholderia caribensis MBA4</name>
    <dbReference type="NCBI Taxonomy" id="1323664"/>
    <lineage>
        <taxon>Bacteria</taxon>
        <taxon>Pseudomonadati</taxon>
        <taxon>Pseudomonadota</taxon>
        <taxon>Betaproteobacteria</taxon>
        <taxon>Burkholderiales</taxon>
        <taxon>Burkholderiaceae</taxon>
        <taxon>Paraburkholderia</taxon>
    </lineage>
</organism>
<keyword evidence="1" id="KW-0614">Plasmid</keyword>
<dbReference type="Proteomes" id="UP000019146">
    <property type="component" value="Plasmid unnamed"/>
</dbReference>
<dbReference type="AlphaFoldDB" id="A0A0P0RQN6"/>
<dbReference type="KEGG" id="bcai:K788_00009405"/>
<evidence type="ECO:0000313" key="2">
    <source>
        <dbReference type="Proteomes" id="UP000019146"/>
    </source>
</evidence>
<dbReference type="EMBL" id="CP012748">
    <property type="protein sequence ID" value="ALL71411.1"/>
    <property type="molecule type" value="Genomic_DNA"/>
</dbReference>
<geneLocation type="plasmid" evidence="2"/>
<reference evidence="1 2" key="1">
    <citation type="journal article" date="2014" name="Genome Announc.">
        <title>Draft Genome Sequence of the Haloacid-Degrading Burkholderia caribensis Strain MBA4.</title>
        <authorList>
            <person name="Pan Y."/>
            <person name="Kong K.F."/>
            <person name="Tsang J.S."/>
        </authorList>
    </citation>
    <scope>NUCLEOTIDE SEQUENCE [LARGE SCALE GENOMIC DNA]</scope>
    <source>
        <strain evidence="1 2">MBA4</strain>
        <plasmid evidence="2">Plasmid</plasmid>
    </source>
</reference>
<name>A0A0P0RQN6_9BURK</name>
<evidence type="ECO:0000313" key="1">
    <source>
        <dbReference type="EMBL" id="ALL71411.1"/>
    </source>
</evidence>